<dbReference type="eggNOG" id="COG2026">
    <property type="taxonomic scope" value="Bacteria"/>
</dbReference>
<name>D4H4K7_DENA2</name>
<proteinExistence type="inferred from homology"/>
<dbReference type="HOGENOM" id="CLU_155761_0_1_0"/>
<dbReference type="FunCoup" id="D4H4K7">
    <property type="interactions" value="71"/>
</dbReference>
<sequence>MTKSEKDKCYKLKFHPDALDEWNKLDGSVKELLKKALKKRLTNPHMPGSELHGDLSNCYKIKLRKQGYRLVYFVQDDDLYVVVVSVDKREDFAAYKSALSRLFSSSE</sequence>
<dbReference type="InParanoid" id="D4H4K7"/>
<organism evidence="3 4">
    <name type="scientific">Denitrovibrio acetiphilus (strain DSM 12809 / NBRC 114555 / N2460)</name>
    <dbReference type="NCBI Taxonomy" id="522772"/>
    <lineage>
        <taxon>Bacteria</taxon>
        <taxon>Pseudomonadati</taxon>
        <taxon>Deferribacterota</taxon>
        <taxon>Deferribacteres</taxon>
        <taxon>Deferribacterales</taxon>
        <taxon>Geovibrionaceae</taxon>
        <taxon>Denitrovibrio</taxon>
    </lineage>
</organism>
<dbReference type="Proteomes" id="UP000002012">
    <property type="component" value="Chromosome"/>
</dbReference>
<dbReference type="PaxDb" id="522772-Dacet_0605"/>
<dbReference type="Pfam" id="PF05016">
    <property type="entry name" value="ParE_toxin"/>
    <property type="match status" value="1"/>
</dbReference>
<dbReference type="AlphaFoldDB" id="D4H4K7"/>
<comment type="similarity">
    <text evidence="1">Belongs to the RelE toxin family.</text>
</comment>
<evidence type="ECO:0000256" key="1">
    <source>
        <dbReference type="ARBA" id="ARBA00006226"/>
    </source>
</evidence>
<dbReference type="KEGG" id="dap:Dacet_0605"/>
<evidence type="ECO:0000313" key="4">
    <source>
        <dbReference type="Proteomes" id="UP000002012"/>
    </source>
</evidence>
<dbReference type="Gene3D" id="3.30.2310.20">
    <property type="entry name" value="RelE-like"/>
    <property type="match status" value="1"/>
</dbReference>
<protein>
    <submittedName>
        <fullName evidence="3">Addiction module toxin, RelE/StbE family</fullName>
    </submittedName>
</protein>
<dbReference type="SUPFAM" id="SSF143011">
    <property type="entry name" value="RelE-like"/>
    <property type="match status" value="1"/>
</dbReference>
<dbReference type="PANTHER" id="PTHR35601:SF1">
    <property type="entry name" value="TOXIN RELE"/>
    <property type="match status" value="1"/>
</dbReference>
<dbReference type="InterPro" id="IPR035093">
    <property type="entry name" value="RelE/ParE_toxin_dom_sf"/>
</dbReference>
<evidence type="ECO:0000256" key="2">
    <source>
        <dbReference type="ARBA" id="ARBA00022649"/>
    </source>
</evidence>
<evidence type="ECO:0000313" key="3">
    <source>
        <dbReference type="EMBL" id="ADD67401.1"/>
    </source>
</evidence>
<reference evidence="3 4" key="1">
    <citation type="journal article" date="2010" name="Stand. Genomic Sci.">
        <title>Complete genome sequence of Denitrovibrio acetiphilus type strain (N2460).</title>
        <authorList>
            <person name="Kiss H."/>
            <person name="Lang E."/>
            <person name="Lapidus A."/>
            <person name="Copeland A."/>
            <person name="Nolan M."/>
            <person name="Glavina Del Rio T."/>
            <person name="Chen F."/>
            <person name="Lucas S."/>
            <person name="Tice H."/>
            <person name="Cheng J.F."/>
            <person name="Han C."/>
            <person name="Goodwin L."/>
            <person name="Pitluck S."/>
            <person name="Liolios K."/>
            <person name="Pati A."/>
            <person name="Ivanova N."/>
            <person name="Mavromatis K."/>
            <person name="Chen A."/>
            <person name="Palaniappan K."/>
            <person name="Land M."/>
            <person name="Hauser L."/>
            <person name="Chang Y.J."/>
            <person name="Jeffries C.D."/>
            <person name="Detter J.C."/>
            <person name="Brettin T."/>
            <person name="Spring S."/>
            <person name="Rohde M."/>
            <person name="Goker M."/>
            <person name="Woyke T."/>
            <person name="Bristow J."/>
            <person name="Eisen J.A."/>
            <person name="Markowitz V."/>
            <person name="Hugenholtz P."/>
            <person name="Kyrpides N.C."/>
            <person name="Klenk H.P."/>
        </authorList>
    </citation>
    <scope>NUCLEOTIDE SEQUENCE [LARGE SCALE GENOMIC DNA]</scope>
    <source>
        <strain evidence="4">DSM 12809 / NBRC 114555 / N2460</strain>
    </source>
</reference>
<dbReference type="EMBL" id="CP001968">
    <property type="protein sequence ID" value="ADD67401.1"/>
    <property type="molecule type" value="Genomic_DNA"/>
</dbReference>
<accession>D4H4K7</accession>
<dbReference type="STRING" id="522772.Dacet_0605"/>
<keyword evidence="4" id="KW-1185">Reference proteome</keyword>
<dbReference type="PANTHER" id="PTHR35601">
    <property type="entry name" value="TOXIN RELE"/>
    <property type="match status" value="1"/>
</dbReference>
<keyword evidence="2" id="KW-1277">Toxin-antitoxin system</keyword>
<dbReference type="RefSeq" id="WP_013009945.1">
    <property type="nucleotide sequence ID" value="NC_013943.1"/>
</dbReference>
<gene>
    <name evidence="3" type="ordered locus">Dacet_0605</name>
</gene>
<dbReference type="InterPro" id="IPR007712">
    <property type="entry name" value="RelE/ParE_toxin"/>
</dbReference>